<evidence type="ECO:0000259" key="3">
    <source>
        <dbReference type="Pfam" id="PF07261"/>
    </source>
</evidence>
<evidence type="ECO:0000256" key="1">
    <source>
        <dbReference type="ARBA" id="ARBA00093462"/>
    </source>
</evidence>
<feature type="domain" description="Replicative helicase loading/DNA remodeling protein DnaB N-terminal winged helix" evidence="4">
    <location>
        <begin position="2"/>
        <end position="229"/>
    </location>
</feature>
<proteinExistence type="inferred from homology"/>
<dbReference type="Proteomes" id="UP001180515">
    <property type="component" value="Unassembled WGS sequence"/>
</dbReference>
<feature type="region of interest" description="Disordered" evidence="2">
    <location>
        <begin position="341"/>
        <end position="380"/>
    </location>
</feature>
<dbReference type="eggNOG" id="COG3611">
    <property type="taxonomic scope" value="Bacteria"/>
</dbReference>
<dbReference type="OrthoDB" id="2082007at2"/>
<gene>
    <name evidence="5" type="ORF">P7G31_00155</name>
</gene>
<dbReference type="OMA" id="KIASHWA"/>
<dbReference type="Pfam" id="PF07261">
    <property type="entry name" value="DnaB_2"/>
    <property type="match status" value="1"/>
</dbReference>
<dbReference type="EMBL" id="JARQAG010000001">
    <property type="protein sequence ID" value="MDT2730663.1"/>
    <property type="molecule type" value="Genomic_DNA"/>
</dbReference>
<dbReference type="AlphaFoldDB" id="A0A0E2U9U7"/>
<evidence type="ECO:0000259" key="4">
    <source>
        <dbReference type="Pfam" id="PF25888"/>
    </source>
</evidence>
<dbReference type="Pfam" id="PF25888">
    <property type="entry name" value="WHD_DnaB"/>
    <property type="match status" value="1"/>
</dbReference>
<protein>
    <submittedName>
        <fullName evidence="5">DnaD domain protein</fullName>
    </submittedName>
</protein>
<sequence length="394" mass="45137">MMKPIDEFYYVKNNKILYNSNSLIQVYAPIIGNDAVLLYQYFIEFFDDARRSHKFSEILNQLQFGMSRFEDAMVLLTAMNLVTFYQLPDGYAVKLQTALDVEEFLSSPVYKRLLEQKIGDLAVSEMQPSVPKYAQDISKKFSDVFSTDVKGQVAAPSTKKRQVQFDLESFKRLMTRDGLQFKNENEAVVGLYSFSEQYGLTWFDTYQVAKATAINGKISPSRMHLKQSQSAVADTDATFSEPEKVIITAAKNDTALQFLEKIKKARRATVTQGERDLLLQLAEMNFLDEVINVMVLYTFNKTNSANLQKNYLLKIANDFSYQNIASANQAVLKMRSFEERKQQATSKAKPKKSNVPEWSNPDYQESTSQAEQEELNHFKEEALERLKNLRKGGD</sequence>
<dbReference type="RefSeq" id="WP_003106211.1">
    <property type="nucleotide sequence ID" value="NZ_BAWT01000001.1"/>
</dbReference>
<reference evidence="5" key="1">
    <citation type="submission" date="2023-03" db="EMBL/GenBank/DDBJ databases">
        <authorList>
            <person name="Shen W."/>
            <person name="Cai J."/>
        </authorList>
    </citation>
    <scope>NUCLEOTIDE SEQUENCE</scope>
    <source>
        <strain evidence="5">P82-2</strain>
    </source>
</reference>
<evidence type="ECO:0000313" key="5">
    <source>
        <dbReference type="EMBL" id="MDT2730663.1"/>
    </source>
</evidence>
<name>A0A0E2U9U7_9STRE</name>
<dbReference type="InterPro" id="IPR058660">
    <property type="entry name" value="WHD_DnaB"/>
</dbReference>
<accession>A0A0E2U9U7</accession>
<comment type="similarity">
    <text evidence="1">Belongs to the DnaB/DnaD family.</text>
</comment>
<evidence type="ECO:0000256" key="2">
    <source>
        <dbReference type="SAM" id="MobiDB-lite"/>
    </source>
</evidence>
<comment type="caution">
    <text evidence="5">The sequence shown here is derived from an EMBL/GenBank/DDBJ whole genome shotgun (WGS) entry which is preliminary data.</text>
</comment>
<feature type="domain" description="DnaB/C C-terminal" evidence="3">
    <location>
        <begin position="260"/>
        <end position="330"/>
    </location>
</feature>
<feature type="compositionally biased region" description="Polar residues" evidence="2">
    <location>
        <begin position="361"/>
        <end position="370"/>
    </location>
</feature>
<organism evidence="5 6">
    <name type="scientific">Streptococcus parauberis</name>
    <dbReference type="NCBI Taxonomy" id="1348"/>
    <lineage>
        <taxon>Bacteria</taxon>
        <taxon>Bacillati</taxon>
        <taxon>Bacillota</taxon>
        <taxon>Bacilli</taxon>
        <taxon>Lactobacillales</taxon>
        <taxon>Streptococcaceae</taxon>
        <taxon>Streptococcus</taxon>
    </lineage>
</organism>
<dbReference type="InterPro" id="IPR006343">
    <property type="entry name" value="DnaB/C_C"/>
</dbReference>
<evidence type="ECO:0000313" key="6">
    <source>
        <dbReference type="Proteomes" id="UP001180515"/>
    </source>
</evidence>